<comment type="caution">
    <text evidence="2">The sequence shown here is derived from an EMBL/GenBank/DDBJ whole genome shotgun (WGS) entry which is preliminary data.</text>
</comment>
<organism evidence="2 3">
    <name type="scientific">Symbiodinium pilosum</name>
    <name type="common">Dinoflagellate</name>
    <dbReference type="NCBI Taxonomy" id="2952"/>
    <lineage>
        <taxon>Eukaryota</taxon>
        <taxon>Sar</taxon>
        <taxon>Alveolata</taxon>
        <taxon>Dinophyceae</taxon>
        <taxon>Suessiales</taxon>
        <taxon>Symbiodiniaceae</taxon>
        <taxon>Symbiodinium</taxon>
    </lineage>
</organism>
<dbReference type="EMBL" id="CAJNIZ010048081">
    <property type="protein sequence ID" value="CAE7781489.1"/>
    <property type="molecule type" value="Genomic_DNA"/>
</dbReference>
<evidence type="ECO:0000313" key="2">
    <source>
        <dbReference type="EMBL" id="CAE7781489.1"/>
    </source>
</evidence>
<reference evidence="2" key="1">
    <citation type="submission" date="2021-02" db="EMBL/GenBank/DDBJ databases">
        <authorList>
            <person name="Dougan E. K."/>
            <person name="Rhodes N."/>
            <person name="Thang M."/>
            <person name="Chan C."/>
        </authorList>
    </citation>
    <scope>NUCLEOTIDE SEQUENCE</scope>
</reference>
<proteinExistence type="predicted"/>
<accession>A0A812YIA6</accession>
<evidence type="ECO:0000256" key="1">
    <source>
        <dbReference type="SAM" id="MobiDB-lite"/>
    </source>
</evidence>
<sequence length="340" mass="37933">MEARLLEVSPKVVAAPVRQVMVRLSSIGFCLAELADVHTKLFKMVNSGDDDGCPTARHNEARMLICEELPELQESLLHKGQTLAKYLAARLVYHELRSELFERLYFVTAPGGGIATPSSAVGSFTPRTSTTPASFLQDSAGGLLTLKEIVASRQNSFLSLVEQAPTALLGSFVAELGIELTHAWMYVIIDYLRKQQLDQIYDHLDGDQEALSRAIDSMMQVTRQRVQTKALGGLTLEDCRNAEKRLEEVQRLSQCLIEEMRSRTAEELARYAAKVRGEFSQETRDMRDTASTMLGRERSQTPTPMGPSLGEKTPRILTYSDMESLVDAVVWFLKYALNPD</sequence>
<gene>
    <name evidence="2" type="ORF">SPIL2461_LOCUS23231</name>
</gene>
<evidence type="ECO:0000313" key="3">
    <source>
        <dbReference type="Proteomes" id="UP000649617"/>
    </source>
</evidence>
<name>A0A812YIA6_SYMPI</name>
<dbReference type="AlphaFoldDB" id="A0A812YIA6"/>
<dbReference type="Proteomes" id="UP000649617">
    <property type="component" value="Unassembled WGS sequence"/>
</dbReference>
<dbReference type="OrthoDB" id="434757at2759"/>
<protein>
    <submittedName>
        <fullName evidence="2">Uncharacterized protein</fullName>
    </submittedName>
</protein>
<feature type="region of interest" description="Disordered" evidence="1">
    <location>
        <begin position="280"/>
        <end position="311"/>
    </location>
</feature>
<keyword evidence="3" id="KW-1185">Reference proteome</keyword>